<sequence length="40" mass="4237">MSIAQASVDATLDKPDRSLELLTASLKCGIKYSEPLNLSG</sequence>
<reference evidence="2" key="1">
    <citation type="submission" date="2024-01" db="EMBL/GenBank/DDBJ databases">
        <authorList>
            <person name="Webb A."/>
        </authorList>
    </citation>
    <scope>NUCLEOTIDE SEQUENCE</scope>
    <source>
        <strain evidence="2">Pm1</strain>
    </source>
</reference>
<evidence type="ECO:0000313" key="1">
    <source>
        <dbReference type="EMBL" id="CAK7897432.1"/>
    </source>
</evidence>
<dbReference type="AlphaFoldDB" id="A0AAV1TWG3"/>
<gene>
    <name evidence="2" type="ORF">PM001_LOCUS11916</name>
    <name evidence="1" type="ORF">PM001_LOCUS1439</name>
</gene>
<evidence type="ECO:0000313" key="2">
    <source>
        <dbReference type="EMBL" id="CAK7926766.1"/>
    </source>
</evidence>
<dbReference type="Proteomes" id="UP001162060">
    <property type="component" value="Unassembled WGS sequence"/>
</dbReference>
<name>A0AAV1TWG3_9STRA</name>
<dbReference type="EMBL" id="CAKLBY020000101">
    <property type="protein sequence ID" value="CAK7926766.1"/>
    <property type="molecule type" value="Genomic_DNA"/>
</dbReference>
<dbReference type="EMBL" id="CAKLBY020000014">
    <property type="protein sequence ID" value="CAK7897432.1"/>
    <property type="molecule type" value="Genomic_DNA"/>
</dbReference>
<accession>A0AAV1TWG3</accession>
<comment type="caution">
    <text evidence="2">The sequence shown here is derived from an EMBL/GenBank/DDBJ whole genome shotgun (WGS) entry which is preliminary data.</text>
</comment>
<proteinExistence type="predicted"/>
<protein>
    <submittedName>
        <fullName evidence="2">Uncharacterized protein</fullName>
    </submittedName>
</protein>
<evidence type="ECO:0000313" key="3">
    <source>
        <dbReference type="Proteomes" id="UP001162060"/>
    </source>
</evidence>
<organism evidence="2 3">
    <name type="scientific">Peronospora matthiolae</name>
    <dbReference type="NCBI Taxonomy" id="2874970"/>
    <lineage>
        <taxon>Eukaryota</taxon>
        <taxon>Sar</taxon>
        <taxon>Stramenopiles</taxon>
        <taxon>Oomycota</taxon>
        <taxon>Peronosporomycetes</taxon>
        <taxon>Peronosporales</taxon>
        <taxon>Peronosporaceae</taxon>
        <taxon>Peronospora</taxon>
    </lineage>
</organism>